<feature type="region of interest" description="Disordered" evidence="1">
    <location>
        <begin position="151"/>
        <end position="178"/>
    </location>
</feature>
<feature type="compositionally biased region" description="Polar residues" evidence="1">
    <location>
        <begin position="1"/>
        <end position="14"/>
    </location>
</feature>
<name>A0A9W9ADG6_9AGAR</name>
<evidence type="ECO:0000313" key="3">
    <source>
        <dbReference type="EMBL" id="KAJ4480238.1"/>
    </source>
</evidence>
<reference evidence="3" key="1">
    <citation type="submission" date="2022-08" db="EMBL/GenBank/DDBJ databases">
        <title>A Global Phylogenomic Analysis of the Shiitake Genus Lentinula.</title>
        <authorList>
            <consortium name="DOE Joint Genome Institute"/>
            <person name="Sierra-Patev S."/>
            <person name="Min B."/>
            <person name="Naranjo-Ortiz M."/>
            <person name="Looney B."/>
            <person name="Konkel Z."/>
            <person name="Slot J.C."/>
            <person name="Sakamoto Y."/>
            <person name="Steenwyk J.L."/>
            <person name="Rokas A."/>
            <person name="Carro J."/>
            <person name="Camarero S."/>
            <person name="Ferreira P."/>
            <person name="Molpeceres G."/>
            <person name="Ruiz-Duenas F.J."/>
            <person name="Serrano A."/>
            <person name="Henrissat B."/>
            <person name="Drula E."/>
            <person name="Hughes K.W."/>
            <person name="Mata J.L."/>
            <person name="Ishikawa N.K."/>
            <person name="Vargas-Isla R."/>
            <person name="Ushijima S."/>
            <person name="Smith C.A."/>
            <person name="Ahrendt S."/>
            <person name="Andreopoulos W."/>
            <person name="He G."/>
            <person name="Labutti K."/>
            <person name="Lipzen A."/>
            <person name="Ng V."/>
            <person name="Riley R."/>
            <person name="Sandor L."/>
            <person name="Barry K."/>
            <person name="Martinez A.T."/>
            <person name="Xiao Y."/>
            <person name="Gibbons J.G."/>
            <person name="Terashima K."/>
            <person name="Grigoriev I.V."/>
            <person name="Hibbett D.S."/>
        </authorList>
    </citation>
    <scope>NUCLEOTIDE SEQUENCE</scope>
    <source>
        <strain evidence="3">JLM2183</strain>
    </source>
</reference>
<dbReference type="InterPro" id="IPR009349">
    <property type="entry name" value="TRIP4/RQT4_C2HC5_Znf"/>
</dbReference>
<comment type="caution">
    <text evidence="3">The sequence shown here is derived from an EMBL/GenBank/DDBJ whole genome shotgun (WGS) entry which is preliminary data.</text>
</comment>
<dbReference type="EMBL" id="JAOTPV010000007">
    <property type="protein sequence ID" value="KAJ4480238.1"/>
    <property type="molecule type" value="Genomic_DNA"/>
</dbReference>
<accession>A0A9W9ADG6</accession>
<evidence type="ECO:0000313" key="4">
    <source>
        <dbReference type="Proteomes" id="UP001150266"/>
    </source>
</evidence>
<organism evidence="3 4">
    <name type="scientific">Lentinula aciculospora</name>
    <dbReference type="NCBI Taxonomy" id="153920"/>
    <lineage>
        <taxon>Eukaryota</taxon>
        <taxon>Fungi</taxon>
        <taxon>Dikarya</taxon>
        <taxon>Basidiomycota</taxon>
        <taxon>Agaricomycotina</taxon>
        <taxon>Agaricomycetes</taxon>
        <taxon>Agaricomycetidae</taxon>
        <taxon>Agaricales</taxon>
        <taxon>Marasmiineae</taxon>
        <taxon>Omphalotaceae</taxon>
        <taxon>Lentinula</taxon>
    </lineage>
</organism>
<proteinExistence type="predicted"/>
<feature type="compositionally biased region" description="Polar residues" evidence="1">
    <location>
        <begin position="159"/>
        <end position="175"/>
    </location>
</feature>
<dbReference type="Pfam" id="PF06221">
    <property type="entry name" value="zf-C2HC5"/>
    <property type="match status" value="1"/>
</dbReference>
<keyword evidence="4" id="KW-1185">Reference proteome</keyword>
<dbReference type="GO" id="GO:0008270">
    <property type="term" value="F:zinc ion binding"/>
    <property type="evidence" value="ECO:0007669"/>
    <property type="project" value="InterPro"/>
</dbReference>
<protein>
    <recommendedName>
        <fullName evidence="2">TRIP4/RQT4 C2HC5-type zinc finger domain-containing protein</fullName>
    </recommendedName>
</protein>
<dbReference type="GO" id="GO:0180022">
    <property type="term" value="C:RQC-trigger complex"/>
    <property type="evidence" value="ECO:0007669"/>
    <property type="project" value="InterPro"/>
</dbReference>
<dbReference type="AlphaFoldDB" id="A0A9W9ADG6"/>
<feature type="compositionally biased region" description="Basic and acidic residues" evidence="1">
    <location>
        <begin position="254"/>
        <end position="264"/>
    </location>
</feature>
<feature type="region of interest" description="Disordered" evidence="1">
    <location>
        <begin position="1"/>
        <end position="49"/>
    </location>
</feature>
<sequence length="264" mass="28801">MYHTAWTQKHSSLPSDRIAPPSRPSSSQSTAKAKGKPTNSEPGIPKSKEVRRLENLLAALRGSQSPKKDPKGGCFCQAREHPLSLYTPICRACGLILCNINQPQFACPHCLISLISGNLRESLISRLQAQLDGTITREMAIRDRATEAAKQQAGAFPTLSRSTPSTKSVAHQPQTHKVLSVNSKSKKVLLSSYTSTPASPRPTSRSESEDEEASITRIPPPPTDVRFARSSIDSARPWVNLLNGNPEYISSPVRDGESIGRKNR</sequence>
<dbReference type="GO" id="GO:0005634">
    <property type="term" value="C:nucleus"/>
    <property type="evidence" value="ECO:0007669"/>
    <property type="project" value="InterPro"/>
</dbReference>
<evidence type="ECO:0000256" key="1">
    <source>
        <dbReference type="SAM" id="MobiDB-lite"/>
    </source>
</evidence>
<feature type="compositionally biased region" description="Polar residues" evidence="1">
    <location>
        <begin position="24"/>
        <end position="41"/>
    </location>
</feature>
<feature type="compositionally biased region" description="Low complexity" evidence="1">
    <location>
        <begin position="191"/>
        <end position="205"/>
    </location>
</feature>
<dbReference type="Proteomes" id="UP001150266">
    <property type="component" value="Unassembled WGS sequence"/>
</dbReference>
<dbReference type="GO" id="GO:0072344">
    <property type="term" value="P:rescue of stalled ribosome"/>
    <property type="evidence" value="ECO:0007669"/>
    <property type="project" value="InterPro"/>
</dbReference>
<evidence type="ECO:0000259" key="2">
    <source>
        <dbReference type="Pfam" id="PF06221"/>
    </source>
</evidence>
<feature type="domain" description="TRIP4/RQT4 C2HC5-type zinc finger" evidence="2">
    <location>
        <begin position="73"/>
        <end position="124"/>
    </location>
</feature>
<feature type="region of interest" description="Disordered" evidence="1">
    <location>
        <begin position="191"/>
        <end position="264"/>
    </location>
</feature>
<dbReference type="OrthoDB" id="338816at2759"/>
<gene>
    <name evidence="3" type="ORF">J3R30DRAFT_2598854</name>
</gene>